<dbReference type="EMBL" id="VIGX01000004">
    <property type="protein sequence ID" value="TWS29085.1"/>
    <property type="molecule type" value="Genomic_DNA"/>
</dbReference>
<dbReference type="SMART" id="SM00822">
    <property type="entry name" value="PKS_KR"/>
    <property type="match status" value="1"/>
</dbReference>
<dbReference type="InterPro" id="IPR020904">
    <property type="entry name" value="Sc_DH/Rdtase_CS"/>
</dbReference>
<protein>
    <submittedName>
        <fullName evidence="4">SDR family oxidoreductase</fullName>
    </submittedName>
</protein>
<dbReference type="PROSITE" id="PS00061">
    <property type="entry name" value="ADH_SHORT"/>
    <property type="match status" value="1"/>
</dbReference>
<accession>A0A5C5S3N7</accession>
<comment type="similarity">
    <text evidence="1">Belongs to the short-chain dehydrogenases/reductases (SDR) family.</text>
</comment>
<evidence type="ECO:0000313" key="5">
    <source>
        <dbReference type="Proteomes" id="UP000319375"/>
    </source>
</evidence>
<reference evidence="4 5" key="1">
    <citation type="submission" date="2019-06" db="EMBL/GenBank/DDBJ databases">
        <title>Tsukamurella conjunctivitidis sp. nov., Tsukamurella assacharolytica sp. nov. and Tsukamurella sputae sp. nov. isolated from patients with conjunctivitis, bacteraemia (lymphoma) and respiratory infection (sputum) in Hong Kong.</title>
        <authorList>
            <person name="Teng J.L.L."/>
            <person name="Lee H.H."/>
            <person name="Fong J.Y.H."/>
            <person name="Fok K.M.N."/>
            <person name="Lau S.K.P."/>
            <person name="Woo P.C.Y."/>
        </authorList>
    </citation>
    <scope>NUCLEOTIDE SEQUENCE [LARGE SCALE GENOMIC DNA]</scope>
    <source>
        <strain evidence="4 5">HKU72</strain>
    </source>
</reference>
<comment type="caution">
    <text evidence="4">The sequence shown here is derived from an EMBL/GenBank/DDBJ whole genome shotgun (WGS) entry which is preliminary data.</text>
</comment>
<dbReference type="RefSeq" id="WP_146486815.1">
    <property type="nucleotide sequence ID" value="NZ_VIGX01000004.1"/>
</dbReference>
<organism evidence="4 5">
    <name type="scientific">Tsukamurella conjunctivitidis</name>
    <dbReference type="NCBI Taxonomy" id="2592068"/>
    <lineage>
        <taxon>Bacteria</taxon>
        <taxon>Bacillati</taxon>
        <taxon>Actinomycetota</taxon>
        <taxon>Actinomycetes</taxon>
        <taxon>Mycobacteriales</taxon>
        <taxon>Tsukamurellaceae</taxon>
        <taxon>Tsukamurella</taxon>
    </lineage>
</organism>
<dbReference type="InterPro" id="IPR036291">
    <property type="entry name" value="NAD(P)-bd_dom_sf"/>
</dbReference>
<proteinExistence type="inferred from homology"/>
<evidence type="ECO:0000256" key="1">
    <source>
        <dbReference type="ARBA" id="ARBA00006484"/>
    </source>
</evidence>
<feature type="domain" description="Ketoreductase" evidence="3">
    <location>
        <begin position="11"/>
        <end position="200"/>
    </location>
</feature>
<evidence type="ECO:0000256" key="2">
    <source>
        <dbReference type="ARBA" id="ARBA00023002"/>
    </source>
</evidence>
<dbReference type="GO" id="GO:0016616">
    <property type="term" value="F:oxidoreductase activity, acting on the CH-OH group of donors, NAD or NADP as acceptor"/>
    <property type="evidence" value="ECO:0007669"/>
    <property type="project" value="TreeGrafter"/>
</dbReference>
<dbReference type="Pfam" id="PF13561">
    <property type="entry name" value="adh_short_C2"/>
    <property type="match status" value="1"/>
</dbReference>
<keyword evidence="5" id="KW-1185">Reference proteome</keyword>
<dbReference type="SUPFAM" id="SSF51735">
    <property type="entry name" value="NAD(P)-binding Rossmann-fold domains"/>
    <property type="match status" value="1"/>
</dbReference>
<evidence type="ECO:0000313" key="4">
    <source>
        <dbReference type="EMBL" id="TWS29085.1"/>
    </source>
</evidence>
<dbReference type="PRINTS" id="PR00081">
    <property type="entry name" value="GDHRDH"/>
</dbReference>
<dbReference type="OrthoDB" id="286404at2"/>
<dbReference type="Proteomes" id="UP000319375">
    <property type="component" value="Unassembled WGS sequence"/>
</dbReference>
<name>A0A5C5S3N7_9ACTN</name>
<dbReference type="FunFam" id="3.40.50.720:FF:000084">
    <property type="entry name" value="Short-chain dehydrogenase reductase"/>
    <property type="match status" value="1"/>
</dbReference>
<evidence type="ECO:0000259" key="3">
    <source>
        <dbReference type="SMART" id="SM00822"/>
    </source>
</evidence>
<sequence length="260" mass="27257">MANGLFDLTGTTAVVTGGNGGIGFGLAGGLLDAGANVSVWGRSAAKNAAVTEAFTDFGDRFHVVACDVSDRVQVEAAFAATLARFGRVDGMFANAGRAATPRPFHEIGEQQFDEVFATNLKGSLFCLQVAAAHMRERAQAGDPFGRLVVTSSLGSMSGMARAEDYAATKGAVESVIHALAVEYGRYGVTANAVVPGWIETEMTEKSLSDERLAEAVSSRIPARRLGAPADFAGIAVYLMSRASSYHSGDHLVIDGAYHRF</sequence>
<dbReference type="InterPro" id="IPR057326">
    <property type="entry name" value="KR_dom"/>
</dbReference>
<keyword evidence="2" id="KW-0560">Oxidoreductase</keyword>
<dbReference type="AlphaFoldDB" id="A0A5C5S3N7"/>
<gene>
    <name evidence="4" type="ORF">FK530_09740</name>
</gene>
<dbReference type="Gene3D" id="3.40.50.720">
    <property type="entry name" value="NAD(P)-binding Rossmann-like Domain"/>
    <property type="match status" value="1"/>
</dbReference>
<dbReference type="InterPro" id="IPR002347">
    <property type="entry name" value="SDR_fam"/>
</dbReference>
<dbReference type="PANTHER" id="PTHR42760">
    <property type="entry name" value="SHORT-CHAIN DEHYDROGENASES/REDUCTASES FAMILY MEMBER"/>
    <property type="match status" value="1"/>
</dbReference>